<proteinExistence type="predicted"/>
<organism evidence="1 2">
    <name type="scientific">Brevibacterium pityocampae</name>
    <dbReference type="NCBI Taxonomy" id="506594"/>
    <lineage>
        <taxon>Bacteria</taxon>
        <taxon>Bacillati</taxon>
        <taxon>Actinomycetota</taxon>
        <taxon>Actinomycetes</taxon>
        <taxon>Micrococcales</taxon>
        <taxon>Brevibacteriaceae</taxon>
        <taxon>Brevibacterium</taxon>
    </lineage>
</organism>
<comment type="caution">
    <text evidence="1">The sequence shown here is derived from an EMBL/GenBank/DDBJ whole genome shotgun (WGS) entry which is preliminary data.</text>
</comment>
<dbReference type="PANTHER" id="PTHR13812">
    <property type="entry name" value="KETIMINE REDUCTASE MU-CRYSTALLIN"/>
    <property type="match status" value="1"/>
</dbReference>
<dbReference type="RefSeq" id="WP_345029126.1">
    <property type="nucleotide sequence ID" value="NZ_BAABGL010000002.1"/>
</dbReference>
<protein>
    <recommendedName>
        <fullName evidence="3">Ornithine cyclodeaminase</fullName>
    </recommendedName>
</protein>
<dbReference type="InterPro" id="IPR003462">
    <property type="entry name" value="ODC_Mu_crystall"/>
</dbReference>
<dbReference type="EMBL" id="BAABGL010000002">
    <property type="protein sequence ID" value="GAA4382840.1"/>
    <property type="molecule type" value="Genomic_DNA"/>
</dbReference>
<sequence>MPPRFVTDAHIRAHLTPRLAVETMLAALADHGRGALTAPARVTAGPLVFTAGATPTHHGYRSYAAAGGPAAEQVVVAHSAESGAVEAIAVGNLLGPRRTGALGGAAASLLAGPGPHTVAVIGSGVQARNQLWAFGGVLDIAEVRIHSPRVARRERLAEHARTVLGLPARAYASAAEAVGAATIVVLATDSASPVIDAAGLAPDVLVHTLGVAAGGRSEIPPELLAGAFVTADSPAQHLSEADPLLPLGGAEAIVPLGRVAAGLVQAPLTGRRVYLSRGLAGTEVALLAAIGAAAAAG</sequence>
<reference evidence="2" key="1">
    <citation type="journal article" date="2019" name="Int. J. Syst. Evol. Microbiol.">
        <title>The Global Catalogue of Microorganisms (GCM) 10K type strain sequencing project: providing services to taxonomists for standard genome sequencing and annotation.</title>
        <authorList>
            <consortium name="The Broad Institute Genomics Platform"/>
            <consortium name="The Broad Institute Genome Sequencing Center for Infectious Disease"/>
            <person name="Wu L."/>
            <person name="Ma J."/>
        </authorList>
    </citation>
    <scope>NUCLEOTIDE SEQUENCE [LARGE SCALE GENOMIC DNA]</scope>
    <source>
        <strain evidence="2">JCM 17808</strain>
    </source>
</reference>
<dbReference type="Gene3D" id="3.30.1780.10">
    <property type="entry name" value="ornithine cyclodeaminase, domain 1"/>
    <property type="match status" value="1"/>
</dbReference>
<keyword evidence="2" id="KW-1185">Reference proteome</keyword>
<name>A0ABP8J1F1_9MICO</name>
<gene>
    <name evidence="1" type="ORF">GCM10023167_01790</name>
</gene>
<dbReference type="Pfam" id="PF02423">
    <property type="entry name" value="OCD_Mu_crystall"/>
    <property type="match status" value="1"/>
</dbReference>
<evidence type="ECO:0000313" key="2">
    <source>
        <dbReference type="Proteomes" id="UP001500642"/>
    </source>
</evidence>
<dbReference type="Proteomes" id="UP001500642">
    <property type="component" value="Unassembled WGS sequence"/>
</dbReference>
<dbReference type="InterPro" id="IPR036291">
    <property type="entry name" value="NAD(P)-bd_dom_sf"/>
</dbReference>
<accession>A0ABP8J1F1</accession>
<dbReference type="PANTHER" id="PTHR13812:SF19">
    <property type="entry name" value="KETIMINE REDUCTASE MU-CRYSTALLIN"/>
    <property type="match status" value="1"/>
</dbReference>
<dbReference type="InterPro" id="IPR023401">
    <property type="entry name" value="ODC_N"/>
</dbReference>
<evidence type="ECO:0008006" key="3">
    <source>
        <dbReference type="Google" id="ProtNLM"/>
    </source>
</evidence>
<dbReference type="Gene3D" id="3.40.50.720">
    <property type="entry name" value="NAD(P)-binding Rossmann-like Domain"/>
    <property type="match status" value="1"/>
</dbReference>
<evidence type="ECO:0000313" key="1">
    <source>
        <dbReference type="EMBL" id="GAA4382840.1"/>
    </source>
</evidence>
<dbReference type="SUPFAM" id="SSF51735">
    <property type="entry name" value="NAD(P)-binding Rossmann-fold domains"/>
    <property type="match status" value="1"/>
</dbReference>